<keyword evidence="2" id="KW-1185">Reference proteome</keyword>
<evidence type="ECO:0000313" key="2">
    <source>
        <dbReference type="Proteomes" id="UP000658131"/>
    </source>
</evidence>
<dbReference type="Proteomes" id="UP000658131">
    <property type="component" value="Unassembled WGS sequence"/>
</dbReference>
<accession>A0ABR7NKN3</accession>
<sequence length="181" mass="20828">MGKNKGDMGMARENAGTLQYLRLKGIRPGGCFCFGSEPERLYRVTKSGRLLNLADEPAELTENDFWERLDELCPVAEEEFDGARRRLLDRIWASKGKMTSAELEPAARFFAREYTLRYAQGRWKKIGRYDEETMRRILHRSLELLGGAALPPRERRSRLKEMFRDAVQARGEALGRRTKGG</sequence>
<organism evidence="1 2">
    <name type="scientific">Yanshouia hominis</name>
    <dbReference type="NCBI Taxonomy" id="2763673"/>
    <lineage>
        <taxon>Bacteria</taxon>
        <taxon>Bacillati</taxon>
        <taxon>Bacillota</taxon>
        <taxon>Clostridia</taxon>
        <taxon>Eubacteriales</taxon>
        <taxon>Oscillospiraceae</taxon>
        <taxon>Yanshouia</taxon>
    </lineage>
</organism>
<dbReference type="EMBL" id="JACRTB010000015">
    <property type="protein sequence ID" value="MBC8576775.1"/>
    <property type="molecule type" value="Genomic_DNA"/>
</dbReference>
<gene>
    <name evidence="1" type="ORF">H8717_10230</name>
</gene>
<comment type="caution">
    <text evidence="1">The sequence shown here is derived from an EMBL/GenBank/DDBJ whole genome shotgun (WGS) entry which is preliminary data.</text>
</comment>
<protein>
    <submittedName>
        <fullName evidence="1">Uncharacterized protein</fullName>
    </submittedName>
</protein>
<dbReference type="RefSeq" id="WP_262400277.1">
    <property type="nucleotide sequence ID" value="NZ_JACRTB010000015.1"/>
</dbReference>
<reference evidence="1 2" key="1">
    <citation type="submission" date="2020-08" db="EMBL/GenBank/DDBJ databases">
        <title>Genome public.</title>
        <authorList>
            <person name="Liu C."/>
            <person name="Sun Q."/>
        </authorList>
    </citation>
    <scope>NUCLEOTIDE SEQUENCE [LARGE SCALE GENOMIC DNA]</scope>
    <source>
        <strain evidence="1 2">BX1</strain>
    </source>
</reference>
<name>A0ABR7NKN3_9FIRM</name>
<proteinExistence type="predicted"/>
<evidence type="ECO:0000313" key="1">
    <source>
        <dbReference type="EMBL" id="MBC8576775.1"/>
    </source>
</evidence>